<dbReference type="Pfam" id="PF03929">
    <property type="entry name" value="PepSY_TM"/>
    <property type="match status" value="1"/>
</dbReference>
<dbReference type="PANTHER" id="PTHR34219">
    <property type="entry name" value="IRON-REGULATED INNER MEMBRANE PROTEIN-RELATED"/>
    <property type="match status" value="1"/>
</dbReference>
<feature type="transmembrane region" description="Helical" evidence="1">
    <location>
        <begin position="218"/>
        <end position="238"/>
    </location>
</feature>
<gene>
    <name evidence="2" type="ORF">GNY06_13125</name>
</gene>
<protein>
    <submittedName>
        <fullName evidence="2">PepSY domain-containing protein</fullName>
    </submittedName>
</protein>
<keyword evidence="1" id="KW-0812">Transmembrane</keyword>
<evidence type="ECO:0000313" key="2">
    <source>
        <dbReference type="EMBL" id="NAW52278.1"/>
    </source>
</evidence>
<dbReference type="PANTHER" id="PTHR34219:SF3">
    <property type="entry name" value="BLL7967 PROTEIN"/>
    <property type="match status" value="1"/>
</dbReference>
<name>A0A845Q0V5_9FLAO</name>
<accession>A0A845Q0V5</accession>
<proteinExistence type="predicted"/>
<dbReference type="Proteomes" id="UP000553459">
    <property type="component" value="Unassembled WGS sequence"/>
</dbReference>
<feature type="transmembrane region" description="Helical" evidence="1">
    <location>
        <begin position="369"/>
        <end position="390"/>
    </location>
</feature>
<feature type="transmembrane region" description="Helical" evidence="1">
    <location>
        <begin position="21"/>
        <end position="45"/>
    </location>
</feature>
<dbReference type="AlphaFoldDB" id="A0A845Q0V5"/>
<keyword evidence="1" id="KW-0472">Membrane</keyword>
<sequence length="398" mass="46668">MEKNNRHKNKNFFFKKYMGKLHLWFGLSVGICVFIVALTGTLYIFKDEVQGLLRKHAIQLKPETLAEQPMSIDALSRIVERSLGDQYPISSVEIALDKNKAYKFSYLEKNKKAWNYFEEFKINKSVYVNQYTGKLLGVYDEKYDFFTLMRYIHWSFLLNSGWGKYVVGIPVVIFIFMLISGLVLWWPHNKKSWKKGFVLDWKNVKTWKRKNYDLHRVLGFYTSFLALIISLSGIYFAFPYVKNTFNLISSGARYLPKEKKIKSAITFSPSNISVFDSSIQEVREHYPHSSRFRMPLNGKDRKGHQLDNIPIVIYEKSGKVGDRNQMVFDKNSGELLLNKPYQQLNLSQRYAHANYDIHTGAYWGLFSKILWFITGLVCTSLPITGFLVWWGRTHKKKK</sequence>
<evidence type="ECO:0000256" key="1">
    <source>
        <dbReference type="SAM" id="Phobius"/>
    </source>
</evidence>
<organism evidence="2 3">
    <name type="scientific">Elizabethkingia argenteiflava</name>
    <dbReference type="NCBI Taxonomy" id="2681556"/>
    <lineage>
        <taxon>Bacteria</taxon>
        <taxon>Pseudomonadati</taxon>
        <taxon>Bacteroidota</taxon>
        <taxon>Flavobacteriia</taxon>
        <taxon>Flavobacteriales</taxon>
        <taxon>Weeksellaceae</taxon>
        <taxon>Elizabethkingia</taxon>
    </lineage>
</organism>
<feature type="transmembrane region" description="Helical" evidence="1">
    <location>
        <begin position="165"/>
        <end position="186"/>
    </location>
</feature>
<dbReference type="EMBL" id="JAAABJ010000685">
    <property type="protein sequence ID" value="NAW52278.1"/>
    <property type="molecule type" value="Genomic_DNA"/>
</dbReference>
<keyword evidence="1" id="KW-1133">Transmembrane helix</keyword>
<keyword evidence="3" id="KW-1185">Reference proteome</keyword>
<comment type="caution">
    <text evidence="2">The sequence shown here is derived from an EMBL/GenBank/DDBJ whole genome shotgun (WGS) entry which is preliminary data.</text>
</comment>
<dbReference type="InterPro" id="IPR005625">
    <property type="entry name" value="PepSY-ass_TM"/>
</dbReference>
<evidence type="ECO:0000313" key="3">
    <source>
        <dbReference type="Proteomes" id="UP000553459"/>
    </source>
</evidence>
<reference evidence="2 3" key="1">
    <citation type="submission" date="2019-11" db="EMBL/GenBank/DDBJ databases">
        <title>Characterization of Elizabethkingia argenteiflava sp. nov., isolated from inner surface of Soybean Pods.</title>
        <authorList>
            <person name="Mo S."/>
        </authorList>
    </citation>
    <scope>NUCLEOTIDE SEQUENCE [LARGE SCALE GENOMIC DNA]</scope>
    <source>
        <strain evidence="2 3">YB22</strain>
    </source>
</reference>